<protein>
    <submittedName>
        <fullName evidence="3">Nucleoside recognition protein</fullName>
    </submittedName>
</protein>
<feature type="transmembrane region" description="Helical" evidence="1">
    <location>
        <begin position="91"/>
        <end position="111"/>
    </location>
</feature>
<evidence type="ECO:0000256" key="1">
    <source>
        <dbReference type="SAM" id="Phobius"/>
    </source>
</evidence>
<keyword evidence="4" id="KW-1185">Reference proteome</keyword>
<feature type="transmembrane region" description="Helical" evidence="1">
    <location>
        <begin position="164"/>
        <end position="187"/>
    </location>
</feature>
<dbReference type="Proteomes" id="UP001162891">
    <property type="component" value="Chromosome"/>
</dbReference>
<sequence length="203" mass="20515">MGVLWTGLLALAIGFAAVNGRLPALTPAAFDAAKAAVTLSLGLAGVMTLWLGLMRVAEEAGLVRALARAARPVMRRLFPDVPPEHPAMAAMLMNIAANVLGLGNAATPFGVKAMQELETLNPRPGTATDAQALFCALNTASIQLVPATVLALRTAAGSRAPGEIIGPTIVASVCGAVAAVVAAKLLARLHPLPPAPSAPGEAR</sequence>
<evidence type="ECO:0000259" key="2">
    <source>
        <dbReference type="Pfam" id="PF07670"/>
    </source>
</evidence>
<proteinExistence type="predicted"/>
<feature type="domain" description="Nucleoside transporter/FeoB GTPase Gate" evidence="2">
    <location>
        <begin position="42"/>
        <end position="151"/>
    </location>
</feature>
<reference evidence="4" key="1">
    <citation type="journal article" date="2022" name="Int. J. Syst. Evol. Microbiol.">
        <title>Anaeromyxobacter oryzae sp. nov., Anaeromyxobacter diazotrophicus sp. nov. and Anaeromyxobacter paludicola sp. nov., isolated from paddy soils.</title>
        <authorList>
            <person name="Itoh H."/>
            <person name="Xu Z."/>
            <person name="Mise K."/>
            <person name="Masuda Y."/>
            <person name="Ushijima N."/>
            <person name="Hayakawa C."/>
            <person name="Shiratori Y."/>
            <person name="Senoo K."/>
        </authorList>
    </citation>
    <scope>NUCLEOTIDE SEQUENCE [LARGE SCALE GENOMIC DNA]</scope>
    <source>
        <strain evidence="4">Red232</strain>
    </source>
</reference>
<evidence type="ECO:0000313" key="3">
    <source>
        <dbReference type="EMBL" id="BDG03930.1"/>
    </source>
</evidence>
<dbReference type="Pfam" id="PF07670">
    <property type="entry name" value="Gate"/>
    <property type="match status" value="1"/>
</dbReference>
<dbReference type="InterPro" id="IPR011642">
    <property type="entry name" value="Gate_dom"/>
</dbReference>
<organism evidence="3 4">
    <name type="scientific">Anaeromyxobacter oryzae</name>
    <dbReference type="NCBI Taxonomy" id="2918170"/>
    <lineage>
        <taxon>Bacteria</taxon>
        <taxon>Pseudomonadati</taxon>
        <taxon>Myxococcota</taxon>
        <taxon>Myxococcia</taxon>
        <taxon>Myxococcales</taxon>
        <taxon>Cystobacterineae</taxon>
        <taxon>Anaeromyxobacteraceae</taxon>
        <taxon>Anaeromyxobacter</taxon>
    </lineage>
</organism>
<dbReference type="EMBL" id="AP025591">
    <property type="protein sequence ID" value="BDG03930.1"/>
    <property type="molecule type" value="Genomic_DNA"/>
</dbReference>
<feature type="transmembrane region" description="Helical" evidence="1">
    <location>
        <begin position="131"/>
        <end position="152"/>
    </location>
</feature>
<keyword evidence="1" id="KW-0812">Transmembrane</keyword>
<accession>A0ABM7WWP8</accession>
<feature type="transmembrane region" description="Helical" evidence="1">
    <location>
        <begin position="32"/>
        <end position="54"/>
    </location>
</feature>
<keyword evidence="1" id="KW-1133">Transmembrane helix</keyword>
<keyword evidence="1" id="KW-0472">Membrane</keyword>
<evidence type="ECO:0000313" key="4">
    <source>
        <dbReference type="Proteomes" id="UP001162891"/>
    </source>
</evidence>
<gene>
    <name evidence="3" type="ORF">AMOR_29260</name>
</gene>
<dbReference type="RefSeq" id="WP_248352305.1">
    <property type="nucleotide sequence ID" value="NZ_AP025591.1"/>
</dbReference>
<name>A0ABM7WWP8_9BACT</name>